<organism evidence="2 3">
    <name type="scientific">Tenebrio molitor</name>
    <name type="common">Yellow mealworm beetle</name>
    <dbReference type="NCBI Taxonomy" id="7067"/>
    <lineage>
        <taxon>Eukaryota</taxon>
        <taxon>Metazoa</taxon>
        <taxon>Ecdysozoa</taxon>
        <taxon>Arthropoda</taxon>
        <taxon>Hexapoda</taxon>
        <taxon>Insecta</taxon>
        <taxon>Pterygota</taxon>
        <taxon>Neoptera</taxon>
        <taxon>Endopterygota</taxon>
        <taxon>Coleoptera</taxon>
        <taxon>Polyphaga</taxon>
        <taxon>Cucujiformia</taxon>
        <taxon>Tenebrionidae</taxon>
        <taxon>Tenebrio</taxon>
    </lineage>
</organism>
<dbReference type="InterPro" id="IPR038717">
    <property type="entry name" value="Tc1-like_DDE_dom"/>
</dbReference>
<dbReference type="Pfam" id="PF13358">
    <property type="entry name" value="DDE_3"/>
    <property type="match status" value="1"/>
</dbReference>
<dbReference type="Gene3D" id="3.30.420.10">
    <property type="entry name" value="Ribonuclease H-like superfamily/Ribonuclease H"/>
    <property type="match status" value="1"/>
</dbReference>
<proteinExistence type="predicted"/>
<reference evidence="2" key="1">
    <citation type="journal article" date="2020" name="J Insects Food Feed">
        <title>The yellow mealworm (Tenebrio molitor) genome: a resource for the emerging insects as food and feed industry.</title>
        <authorList>
            <person name="Eriksson T."/>
            <person name="Andere A."/>
            <person name="Kelstrup H."/>
            <person name="Emery V."/>
            <person name="Picard C."/>
        </authorList>
    </citation>
    <scope>NUCLEOTIDE SEQUENCE</scope>
    <source>
        <strain evidence="2">Stoneville</strain>
        <tissue evidence="2">Whole head</tissue>
    </source>
</reference>
<evidence type="ECO:0000313" key="2">
    <source>
        <dbReference type="EMBL" id="KAH0821294.1"/>
    </source>
</evidence>
<reference evidence="2" key="2">
    <citation type="submission" date="2021-08" db="EMBL/GenBank/DDBJ databases">
        <authorList>
            <person name="Eriksson T."/>
        </authorList>
    </citation>
    <scope>NUCLEOTIDE SEQUENCE</scope>
    <source>
        <strain evidence="2">Stoneville</strain>
        <tissue evidence="2">Whole head</tissue>
    </source>
</reference>
<accession>A0A8J6HUX1</accession>
<dbReference type="EMBL" id="JABDTM020008507">
    <property type="protein sequence ID" value="KAH0821294.1"/>
    <property type="molecule type" value="Genomic_DNA"/>
</dbReference>
<name>A0A8J6HUX1_TENMO</name>
<dbReference type="AlphaFoldDB" id="A0A8J6HUX1"/>
<keyword evidence="3" id="KW-1185">Reference proteome</keyword>
<dbReference type="InterPro" id="IPR036397">
    <property type="entry name" value="RNaseH_sf"/>
</dbReference>
<dbReference type="GO" id="GO:0003676">
    <property type="term" value="F:nucleic acid binding"/>
    <property type="evidence" value="ECO:0007669"/>
    <property type="project" value="InterPro"/>
</dbReference>
<comment type="caution">
    <text evidence="2">The sequence shown here is derived from an EMBL/GenBank/DDBJ whole genome shotgun (WGS) entry which is preliminary data.</text>
</comment>
<protein>
    <recommendedName>
        <fullName evidence="1">Tc1-like transposase DDE domain-containing protein</fullName>
    </recommendedName>
</protein>
<feature type="domain" description="Tc1-like transposase DDE" evidence="1">
    <location>
        <begin position="225"/>
        <end position="279"/>
    </location>
</feature>
<evidence type="ECO:0000313" key="3">
    <source>
        <dbReference type="Proteomes" id="UP000719412"/>
    </source>
</evidence>
<dbReference type="Proteomes" id="UP000719412">
    <property type="component" value="Unassembled WGS sequence"/>
</dbReference>
<sequence>MGEIIYFSILFPYMTGVTITSGSDVTGFDAVWVGRGMPRAPVPFFRLWWDATRPGGVANKQISQEADLYLQYVETGGCWYLVALEPFGDGVRDLGERSGWGLKKSVARTYGYSGRTWTLLIFLFRGGGGVERKAGWPGFPHNGKERAGTRGKSGMVGVLSQWEGTGRDKGEKLVLKVATNVWYGEGLENDMHNARWSVGKVLVAELLWSGEELISRLKQIWFMSVKDNARPHVARVVTRYFEEVQIQKLDWPARSPDCNPIEHVWDKLGRSIKARRNRPQTLNQLLEALNEEWEQMDHAVIQELILSMPRRMAAVIQAGGEEGYYQIQNLQHAEL</sequence>
<evidence type="ECO:0000259" key="1">
    <source>
        <dbReference type="Pfam" id="PF13358"/>
    </source>
</evidence>
<gene>
    <name evidence="2" type="ORF">GEV33_001496</name>
</gene>